<organism evidence="14 15">
    <name type="scientific">Actinocrinis puniceicyclus</name>
    <dbReference type="NCBI Taxonomy" id="977794"/>
    <lineage>
        <taxon>Bacteria</taxon>
        <taxon>Bacillati</taxon>
        <taxon>Actinomycetota</taxon>
        <taxon>Actinomycetes</taxon>
        <taxon>Catenulisporales</taxon>
        <taxon>Actinospicaceae</taxon>
        <taxon>Actinocrinis</taxon>
    </lineage>
</organism>
<dbReference type="InterPro" id="IPR003593">
    <property type="entry name" value="AAA+_ATPase"/>
</dbReference>
<evidence type="ECO:0000256" key="10">
    <source>
        <dbReference type="SAM" id="MobiDB-lite"/>
    </source>
</evidence>
<dbReference type="InterPro" id="IPR017871">
    <property type="entry name" value="ABC_transporter-like_CS"/>
</dbReference>
<keyword evidence="15" id="KW-1185">Reference proteome</keyword>
<evidence type="ECO:0000256" key="4">
    <source>
        <dbReference type="ARBA" id="ARBA00022692"/>
    </source>
</evidence>
<evidence type="ECO:0000256" key="1">
    <source>
        <dbReference type="ARBA" id="ARBA00004651"/>
    </source>
</evidence>
<dbReference type="Proteomes" id="UP000677913">
    <property type="component" value="Unassembled WGS sequence"/>
</dbReference>
<evidence type="ECO:0000313" key="15">
    <source>
        <dbReference type="Proteomes" id="UP000677913"/>
    </source>
</evidence>
<dbReference type="PANTHER" id="PTHR43394:SF1">
    <property type="entry name" value="ATP-BINDING CASSETTE SUB-FAMILY B MEMBER 10, MITOCHONDRIAL"/>
    <property type="match status" value="1"/>
</dbReference>
<dbReference type="PANTHER" id="PTHR43394">
    <property type="entry name" value="ATP-DEPENDENT PERMEASE MDL1, MITOCHONDRIAL"/>
    <property type="match status" value="1"/>
</dbReference>
<feature type="region of interest" description="Disordered" evidence="10">
    <location>
        <begin position="343"/>
        <end position="368"/>
    </location>
</feature>
<dbReference type="CDD" id="cd18543">
    <property type="entry name" value="ABC_6TM_Rv0194_D1_like"/>
    <property type="match status" value="1"/>
</dbReference>
<feature type="transmembrane region" description="Helical" evidence="11">
    <location>
        <begin position="264"/>
        <end position="286"/>
    </location>
</feature>
<dbReference type="EMBL" id="JAGSXH010000051">
    <property type="protein sequence ID" value="MBS2964479.1"/>
    <property type="molecule type" value="Genomic_DNA"/>
</dbReference>
<dbReference type="Pfam" id="PF00664">
    <property type="entry name" value="ABC_membrane"/>
    <property type="match status" value="1"/>
</dbReference>
<accession>A0A8J8BF76</accession>
<dbReference type="InterPro" id="IPR003439">
    <property type="entry name" value="ABC_transporter-like_ATP-bd"/>
</dbReference>
<feature type="transmembrane region" description="Helical" evidence="11">
    <location>
        <begin position="292"/>
        <end position="311"/>
    </location>
</feature>
<evidence type="ECO:0000256" key="2">
    <source>
        <dbReference type="ARBA" id="ARBA00022448"/>
    </source>
</evidence>
<keyword evidence="5" id="KW-0547">Nucleotide-binding</keyword>
<evidence type="ECO:0000256" key="8">
    <source>
        <dbReference type="ARBA" id="ARBA00023136"/>
    </source>
</evidence>
<feature type="domain" description="ABC transporter" evidence="12">
    <location>
        <begin position="374"/>
        <end position="618"/>
    </location>
</feature>
<comment type="subcellular location">
    <subcellularLocation>
        <location evidence="1">Cell membrane</location>
        <topology evidence="1">Multi-pass membrane protein</topology>
    </subcellularLocation>
</comment>
<keyword evidence="4 11" id="KW-0812">Transmembrane</keyword>
<dbReference type="InterPro" id="IPR039421">
    <property type="entry name" value="Type_1_exporter"/>
</dbReference>
<evidence type="ECO:0000259" key="12">
    <source>
        <dbReference type="PROSITE" id="PS50893"/>
    </source>
</evidence>
<dbReference type="GO" id="GO:0015421">
    <property type="term" value="F:ABC-type oligopeptide transporter activity"/>
    <property type="evidence" value="ECO:0007669"/>
    <property type="project" value="TreeGrafter"/>
</dbReference>
<dbReference type="InterPro" id="IPR027417">
    <property type="entry name" value="P-loop_NTPase"/>
</dbReference>
<comment type="similarity">
    <text evidence="9">Belongs to the ABC transporter superfamily. Lipid exporter (TC 3.A.1.106) family.</text>
</comment>
<dbReference type="PROSITE" id="PS00211">
    <property type="entry name" value="ABC_TRANSPORTER_1"/>
    <property type="match status" value="1"/>
</dbReference>
<feature type="transmembrane region" description="Helical" evidence="11">
    <location>
        <begin position="179"/>
        <end position="196"/>
    </location>
</feature>
<feature type="transmembrane region" description="Helical" evidence="11">
    <location>
        <begin position="80"/>
        <end position="97"/>
    </location>
</feature>
<sequence>MHADRPPPMVLSMPPTSPSGGSFASLWRLKTYVRPYRWQMLLMFAVALGGTLVGVAVPLLTKAVVDGPLRHGERGELWQLGLYALLFGLAEAVLILARRLTLATTALGIEKDLRDQLYAHLQRLDVGFHDSWQSGQLVARMTSDISAIRRFLGFALIFLVVNSVTFAVVGVLLIVIHPLLGGLVVVLSLPLSYVIFKYERVYRRQIRAVQDQQGEVATDVEESALGIRAVKAFGRAGFLTERYLAKSRELRGLQLTQIKTLAEIWALIIAQPQAVLALVVLGGGAAVADGTLTLGTLIAFISLYLLLIWPIESMGWLLAASQEANTAAERVFEVLDARPRIRGSSHGHAAGQARVTERTRPDAADGAGDAEPRLVFEHVDFSYPVALDRSSGTPILTDVNLRLAAGETVALVGPTGCGKTTLTALVPRLYDVTGGRVLLDGTDVREMSLTGLRARVACAFEDPTLFSASVRENLVLGRPEASAAQVEEALRIAQAQFVHDLPWGLDTRVGEQGLSLSGGQRQRLALARAVLGRPPVLVLDDPLSALDVHTEGLVEQALRAVLAETTGLVVAHRASTVLLADRVALLGPHPSGGHTVTALGTHHELLTAEPAYRDLLSQSSDLVEEGV</sequence>
<keyword evidence="8 11" id="KW-0472">Membrane</keyword>
<dbReference type="FunFam" id="3.40.50.300:FF:000299">
    <property type="entry name" value="ABC transporter ATP-binding protein/permease"/>
    <property type="match status" value="1"/>
</dbReference>
<feature type="domain" description="ABC transmembrane type-1" evidence="13">
    <location>
        <begin position="41"/>
        <end position="323"/>
    </location>
</feature>
<name>A0A8J8BF76_9ACTN</name>
<evidence type="ECO:0000259" key="13">
    <source>
        <dbReference type="PROSITE" id="PS50929"/>
    </source>
</evidence>
<dbReference type="SUPFAM" id="SSF90123">
    <property type="entry name" value="ABC transporter transmembrane region"/>
    <property type="match status" value="1"/>
</dbReference>
<dbReference type="PROSITE" id="PS50893">
    <property type="entry name" value="ABC_TRANSPORTER_2"/>
    <property type="match status" value="1"/>
</dbReference>
<evidence type="ECO:0000313" key="14">
    <source>
        <dbReference type="EMBL" id="MBS2964479.1"/>
    </source>
</evidence>
<dbReference type="SMART" id="SM00382">
    <property type="entry name" value="AAA"/>
    <property type="match status" value="1"/>
</dbReference>
<evidence type="ECO:0000256" key="6">
    <source>
        <dbReference type="ARBA" id="ARBA00022840"/>
    </source>
</evidence>
<keyword evidence="2" id="KW-0813">Transport</keyword>
<proteinExistence type="inferred from homology"/>
<keyword evidence="6 14" id="KW-0067">ATP-binding</keyword>
<dbReference type="InterPro" id="IPR011527">
    <property type="entry name" value="ABC1_TM_dom"/>
</dbReference>
<evidence type="ECO:0000256" key="3">
    <source>
        <dbReference type="ARBA" id="ARBA00022475"/>
    </source>
</evidence>
<keyword evidence="7 11" id="KW-1133">Transmembrane helix</keyword>
<feature type="transmembrane region" description="Helical" evidence="11">
    <location>
        <begin position="40"/>
        <end position="60"/>
    </location>
</feature>
<dbReference type="InterPro" id="IPR036640">
    <property type="entry name" value="ABC1_TM_sf"/>
</dbReference>
<dbReference type="Gene3D" id="1.20.1560.10">
    <property type="entry name" value="ABC transporter type 1, transmembrane domain"/>
    <property type="match status" value="1"/>
</dbReference>
<comment type="caution">
    <text evidence="14">The sequence shown here is derived from an EMBL/GenBank/DDBJ whole genome shotgun (WGS) entry which is preliminary data.</text>
</comment>
<gene>
    <name evidence="14" type="ORF">KGA66_15585</name>
</gene>
<evidence type="ECO:0000256" key="11">
    <source>
        <dbReference type="SAM" id="Phobius"/>
    </source>
</evidence>
<dbReference type="AlphaFoldDB" id="A0A8J8BF76"/>
<dbReference type="GO" id="GO:0016887">
    <property type="term" value="F:ATP hydrolysis activity"/>
    <property type="evidence" value="ECO:0007669"/>
    <property type="project" value="InterPro"/>
</dbReference>
<keyword evidence="3" id="KW-1003">Cell membrane</keyword>
<dbReference type="GO" id="GO:0005524">
    <property type="term" value="F:ATP binding"/>
    <property type="evidence" value="ECO:0007669"/>
    <property type="project" value="UniProtKB-KW"/>
</dbReference>
<dbReference type="PROSITE" id="PS50929">
    <property type="entry name" value="ABC_TM1F"/>
    <property type="match status" value="1"/>
</dbReference>
<dbReference type="Pfam" id="PF00005">
    <property type="entry name" value="ABC_tran"/>
    <property type="match status" value="1"/>
</dbReference>
<evidence type="ECO:0000256" key="9">
    <source>
        <dbReference type="ARBA" id="ARBA00061644"/>
    </source>
</evidence>
<reference evidence="14" key="1">
    <citation type="submission" date="2021-04" db="EMBL/GenBank/DDBJ databases">
        <title>Genome based classification of Actinospica acidithermotolerans sp. nov., an actinobacterium isolated from an Indonesian hot spring.</title>
        <authorList>
            <person name="Kusuma A.B."/>
            <person name="Putra K.E."/>
            <person name="Nafisah S."/>
            <person name="Loh J."/>
            <person name="Nouioui I."/>
            <person name="Goodfellow M."/>
        </authorList>
    </citation>
    <scope>NUCLEOTIDE SEQUENCE</scope>
    <source>
        <strain evidence="14">DSM 45618</strain>
    </source>
</reference>
<dbReference type="GO" id="GO:0005886">
    <property type="term" value="C:plasma membrane"/>
    <property type="evidence" value="ECO:0007669"/>
    <property type="project" value="UniProtKB-SubCell"/>
</dbReference>
<dbReference type="Gene3D" id="3.40.50.300">
    <property type="entry name" value="P-loop containing nucleotide triphosphate hydrolases"/>
    <property type="match status" value="1"/>
</dbReference>
<feature type="transmembrane region" description="Helical" evidence="11">
    <location>
        <begin position="151"/>
        <end position="173"/>
    </location>
</feature>
<protein>
    <submittedName>
        <fullName evidence="14">ABC transporter ATP-binding protein</fullName>
    </submittedName>
</protein>
<evidence type="ECO:0000256" key="5">
    <source>
        <dbReference type="ARBA" id="ARBA00022741"/>
    </source>
</evidence>
<evidence type="ECO:0000256" key="7">
    <source>
        <dbReference type="ARBA" id="ARBA00022989"/>
    </source>
</evidence>
<dbReference type="SUPFAM" id="SSF52540">
    <property type="entry name" value="P-loop containing nucleoside triphosphate hydrolases"/>
    <property type="match status" value="1"/>
</dbReference>